<dbReference type="EMBL" id="CP119878">
    <property type="protein sequence ID" value="WFD34621.1"/>
    <property type="molecule type" value="Genomic_DNA"/>
</dbReference>
<dbReference type="Gene3D" id="3.90.70.10">
    <property type="entry name" value="Cysteine proteinases"/>
    <property type="match status" value="1"/>
</dbReference>
<proteinExistence type="predicted"/>
<organism evidence="2 3">
    <name type="scientific">Malassezia cuniculi</name>
    <dbReference type="NCBI Taxonomy" id="948313"/>
    <lineage>
        <taxon>Eukaryota</taxon>
        <taxon>Fungi</taxon>
        <taxon>Dikarya</taxon>
        <taxon>Basidiomycota</taxon>
        <taxon>Ustilaginomycotina</taxon>
        <taxon>Malasseziomycetes</taxon>
        <taxon>Malasseziales</taxon>
        <taxon>Malasseziaceae</taxon>
        <taxon>Malassezia</taxon>
    </lineage>
</organism>
<reference evidence="2" key="1">
    <citation type="submission" date="2023-03" db="EMBL/GenBank/DDBJ databases">
        <title>Mating type loci evolution in Malassezia.</title>
        <authorList>
            <person name="Coelho M.A."/>
        </authorList>
    </citation>
    <scope>NUCLEOTIDE SEQUENCE</scope>
    <source>
        <strain evidence="2">CBS 11721</strain>
    </source>
</reference>
<dbReference type="InterPro" id="IPR038765">
    <property type="entry name" value="Papain-like_cys_pep_sf"/>
</dbReference>
<evidence type="ECO:0000256" key="1">
    <source>
        <dbReference type="SAM" id="MobiDB-lite"/>
    </source>
</evidence>
<gene>
    <name evidence="2" type="ORF">MCUN1_001462</name>
</gene>
<name>A0AAF0JAT0_9BASI</name>
<dbReference type="SUPFAM" id="SSF54001">
    <property type="entry name" value="Cysteine proteinases"/>
    <property type="match status" value="1"/>
</dbReference>
<evidence type="ECO:0000313" key="2">
    <source>
        <dbReference type="EMBL" id="WFD34621.1"/>
    </source>
</evidence>
<keyword evidence="3" id="KW-1185">Reference proteome</keyword>
<dbReference type="AlphaFoldDB" id="A0AAF0JAT0"/>
<sequence length="471" mass="51251">MDDVDMQRAVAASLSDAPGASEDDELFQALAASVQSGDGVSEELINTLRECERTPGAPVALVAPMTIYQVATHAIQALLAAGPFQKALQSAAKDQRVLPENYWSGEQPEALTDTSAAASTSLIQRLQTLAAYTAQTNHAAVITGDLAAAIPRDILLLASQGDAYGLLESLIDAIAALYADDTQMSLTQDPAFAEARDHLFRSYAAPAVAGAPVPSLEDSLLTNSITLRHTQSSTNVSSCLWSKLAGSGDSDSILITTPAQVLALPVVHATNTPRFQIDEVIYLDPFLWEKRNGERIDIDDRWRQIDIYDETCAELCRQREKLVSPSGRAIEPLIKTVQEHLTSASERVEKNSELNQWLTKTTQLLSSRVKDIDRSLDETRKAAAECKAKLLAEAAERDANPEFQTVPYSLCAALFASDDQLWAYVRSEQKWWLVEDGAVTLSSWETLANDDRGSAASEGVYMLCYEQGKSI</sequence>
<dbReference type="Proteomes" id="UP001219933">
    <property type="component" value="Chromosome 2"/>
</dbReference>
<evidence type="ECO:0000313" key="3">
    <source>
        <dbReference type="Proteomes" id="UP001219933"/>
    </source>
</evidence>
<protein>
    <submittedName>
        <fullName evidence="2">Uncharacterized protein</fullName>
    </submittedName>
</protein>
<feature type="region of interest" description="Disordered" evidence="1">
    <location>
        <begin position="1"/>
        <end position="20"/>
    </location>
</feature>
<accession>A0AAF0JAT0</accession>